<evidence type="ECO:0000259" key="14">
    <source>
        <dbReference type="PROSITE" id="PS51915"/>
    </source>
</evidence>
<evidence type="ECO:0000259" key="13">
    <source>
        <dbReference type="PROSITE" id="PS50157"/>
    </source>
</evidence>
<keyword evidence="6" id="KW-0805">Transcription regulation</keyword>
<dbReference type="SUPFAM" id="SSF57716">
    <property type="entry name" value="Glucocorticoid receptor-like (DNA-binding domain)"/>
    <property type="match status" value="1"/>
</dbReference>
<keyword evidence="3" id="KW-0677">Repeat</keyword>
<dbReference type="PANTHER" id="PTHR24379:SF127">
    <property type="entry name" value="BLOODY FINGERS-RELATED"/>
    <property type="match status" value="1"/>
</dbReference>
<feature type="domain" description="C2H2-type" evidence="13">
    <location>
        <begin position="360"/>
        <end position="387"/>
    </location>
</feature>
<keyword evidence="7" id="KW-0238">DNA-binding</keyword>
<keyword evidence="9" id="KW-0539">Nucleus</keyword>
<dbReference type="InterPro" id="IPR013087">
    <property type="entry name" value="Znf_C2H2_type"/>
</dbReference>
<accession>A0A9N9RET0</accession>
<feature type="domain" description="C2H2-type" evidence="13">
    <location>
        <begin position="387"/>
        <end position="415"/>
    </location>
</feature>
<evidence type="ECO:0000256" key="2">
    <source>
        <dbReference type="ARBA" id="ARBA00022723"/>
    </source>
</evidence>
<keyword evidence="2 11" id="KW-0479">Metal-binding</keyword>
<evidence type="ECO:0000256" key="9">
    <source>
        <dbReference type="ARBA" id="ARBA00023242"/>
    </source>
</evidence>
<evidence type="ECO:0000256" key="12">
    <source>
        <dbReference type="SAM" id="MobiDB-lite"/>
    </source>
</evidence>
<keyword evidence="4 10" id="KW-0863">Zinc-finger</keyword>
<evidence type="ECO:0000256" key="5">
    <source>
        <dbReference type="ARBA" id="ARBA00022833"/>
    </source>
</evidence>
<dbReference type="InterPro" id="IPR036236">
    <property type="entry name" value="Znf_C2H2_sf"/>
</dbReference>
<dbReference type="PROSITE" id="PS50157">
    <property type="entry name" value="ZINC_FINGER_C2H2_2"/>
    <property type="match status" value="4"/>
</dbReference>
<keyword evidence="8" id="KW-0804">Transcription</keyword>
<dbReference type="Gene3D" id="3.40.1800.20">
    <property type="match status" value="1"/>
</dbReference>
<keyword evidence="5 11" id="KW-0862">Zinc</keyword>
<dbReference type="FunFam" id="3.30.160.60:FF:000322">
    <property type="entry name" value="GDNF-inducible zinc finger protein 1"/>
    <property type="match status" value="1"/>
</dbReference>
<gene>
    <name evidence="15" type="ORF">DIATSA_LOCUS12631</name>
</gene>
<dbReference type="InterPro" id="IPR012934">
    <property type="entry name" value="Znf_AD"/>
</dbReference>
<dbReference type="SUPFAM" id="SSF57667">
    <property type="entry name" value="beta-beta-alpha zinc fingers"/>
    <property type="match status" value="3"/>
</dbReference>
<feature type="binding site" evidence="11">
    <location>
        <position position="73"/>
    </location>
    <ligand>
        <name>Zn(2+)</name>
        <dbReference type="ChEBI" id="CHEBI:29105"/>
    </ligand>
</feature>
<feature type="region of interest" description="Disordered" evidence="12">
    <location>
        <begin position="401"/>
        <end position="422"/>
    </location>
</feature>
<dbReference type="Proteomes" id="UP001153714">
    <property type="component" value="Chromosome 7"/>
</dbReference>
<feature type="domain" description="ZAD" evidence="14">
    <location>
        <begin position="19"/>
        <end position="97"/>
    </location>
</feature>
<evidence type="ECO:0000256" key="10">
    <source>
        <dbReference type="PROSITE-ProRule" id="PRU00042"/>
    </source>
</evidence>
<evidence type="ECO:0000256" key="8">
    <source>
        <dbReference type="ARBA" id="ARBA00023163"/>
    </source>
</evidence>
<evidence type="ECO:0000256" key="4">
    <source>
        <dbReference type="ARBA" id="ARBA00022771"/>
    </source>
</evidence>
<evidence type="ECO:0000256" key="7">
    <source>
        <dbReference type="ARBA" id="ARBA00023125"/>
    </source>
</evidence>
<dbReference type="SMART" id="SM00355">
    <property type="entry name" value="ZnF_C2H2"/>
    <property type="match status" value="4"/>
</dbReference>
<evidence type="ECO:0000256" key="11">
    <source>
        <dbReference type="PROSITE-ProRule" id="PRU01263"/>
    </source>
</evidence>
<dbReference type="PROSITE" id="PS51915">
    <property type="entry name" value="ZAD"/>
    <property type="match status" value="1"/>
</dbReference>
<proteinExistence type="predicted"/>
<dbReference type="Pfam" id="PF00096">
    <property type="entry name" value="zf-C2H2"/>
    <property type="match status" value="3"/>
</dbReference>
<dbReference type="SMART" id="SM00868">
    <property type="entry name" value="zf-AD"/>
    <property type="match status" value="2"/>
</dbReference>
<reference evidence="15" key="2">
    <citation type="submission" date="2022-10" db="EMBL/GenBank/DDBJ databases">
        <authorList>
            <consortium name="ENA_rothamsted_submissions"/>
            <consortium name="culmorum"/>
            <person name="King R."/>
        </authorList>
    </citation>
    <scope>NUCLEOTIDE SEQUENCE</scope>
</reference>
<protein>
    <submittedName>
        <fullName evidence="15">Uncharacterized protein</fullName>
    </submittedName>
</protein>
<feature type="compositionally biased region" description="Basic residues" evidence="12">
    <location>
        <begin position="401"/>
        <end position="410"/>
    </location>
</feature>
<feature type="binding site" evidence="11">
    <location>
        <position position="70"/>
    </location>
    <ligand>
        <name>Zn(2+)</name>
        <dbReference type="ChEBI" id="CHEBI:29105"/>
    </ligand>
</feature>
<dbReference type="AlphaFoldDB" id="A0A9N9RET0"/>
<sequence length="422" mass="48458">MRTYTRKKPEYQFIEGVQELCRLCLEKATSFVQIFTEDSESDVCGALSLRIMICVGLEITREDCLPNAICLKCYDELEKYYTFRKKCEMTYQKLKSHVLAVREKERQKSLDNNETSESENIDKLNNHEETNMQTLVLSLNGEESSEVVNVINGAQIVNLQVQNISSTDLPVLQIEESNTVSMVLSSILIELGVLQQQTDGTLVMVDETLKTVELEGEDQTKIILELVEEDMEGTISASKEEPTLSKFNENISEMKYVVDEPKNKLDLKRLNIKFKEEDMYSDRRCETCGKLFASRSVLARHQRVHTGERPYACARCGRRFAQRERPFACELCPKSFTQRGALAVHARQHVPKNARALELHRCRFCSKVFLYASGLSRHMTVHSGKVFVCNTCSRHFRDKSSLRRHLRKSHRSDDTPPPPTKL</sequence>
<feature type="binding site" evidence="11">
    <location>
        <position position="24"/>
    </location>
    <ligand>
        <name>Zn(2+)</name>
        <dbReference type="ChEBI" id="CHEBI:29105"/>
    </ligand>
</feature>
<evidence type="ECO:0000256" key="1">
    <source>
        <dbReference type="ARBA" id="ARBA00004123"/>
    </source>
</evidence>
<dbReference type="PROSITE" id="PS00028">
    <property type="entry name" value="ZINC_FINGER_C2H2_1"/>
    <property type="match status" value="4"/>
</dbReference>
<dbReference type="FunFam" id="3.30.160.60:FF:001498">
    <property type="entry name" value="Zinc finger protein 404"/>
    <property type="match status" value="1"/>
</dbReference>
<dbReference type="GO" id="GO:0005634">
    <property type="term" value="C:nucleus"/>
    <property type="evidence" value="ECO:0007669"/>
    <property type="project" value="UniProtKB-SubCell"/>
</dbReference>
<feature type="binding site" evidence="11">
    <location>
        <position position="21"/>
    </location>
    <ligand>
        <name>Zn(2+)</name>
        <dbReference type="ChEBI" id="CHEBI:29105"/>
    </ligand>
</feature>
<feature type="domain" description="C2H2-type" evidence="13">
    <location>
        <begin position="327"/>
        <end position="354"/>
    </location>
</feature>
<feature type="domain" description="C2H2-type" evidence="13">
    <location>
        <begin position="283"/>
        <end position="310"/>
    </location>
</feature>
<dbReference type="EMBL" id="OU893338">
    <property type="protein sequence ID" value="CAG9795359.1"/>
    <property type="molecule type" value="Genomic_DNA"/>
</dbReference>
<dbReference type="FunFam" id="3.30.160.60:FF:000446">
    <property type="entry name" value="Zinc finger protein"/>
    <property type="match status" value="1"/>
</dbReference>
<evidence type="ECO:0000313" key="16">
    <source>
        <dbReference type="Proteomes" id="UP001153714"/>
    </source>
</evidence>
<evidence type="ECO:0000313" key="15">
    <source>
        <dbReference type="EMBL" id="CAG9795359.1"/>
    </source>
</evidence>
<comment type="subcellular location">
    <subcellularLocation>
        <location evidence="1">Nucleus</location>
    </subcellularLocation>
</comment>
<evidence type="ECO:0000256" key="6">
    <source>
        <dbReference type="ARBA" id="ARBA00023015"/>
    </source>
</evidence>
<reference evidence="15" key="1">
    <citation type="submission" date="2021-12" db="EMBL/GenBank/DDBJ databases">
        <authorList>
            <person name="King R."/>
        </authorList>
    </citation>
    <scope>NUCLEOTIDE SEQUENCE</scope>
</reference>
<dbReference type="OrthoDB" id="8922241at2759"/>
<dbReference type="PANTHER" id="PTHR24379">
    <property type="entry name" value="KRAB AND ZINC FINGER DOMAIN-CONTAINING"/>
    <property type="match status" value="1"/>
</dbReference>
<dbReference type="Gene3D" id="3.30.160.60">
    <property type="entry name" value="Classic Zinc Finger"/>
    <property type="match status" value="4"/>
</dbReference>
<dbReference type="Pfam" id="PF07776">
    <property type="entry name" value="zf-AD"/>
    <property type="match status" value="1"/>
</dbReference>
<organism evidence="15 16">
    <name type="scientific">Diatraea saccharalis</name>
    <name type="common">sugarcane borer</name>
    <dbReference type="NCBI Taxonomy" id="40085"/>
    <lineage>
        <taxon>Eukaryota</taxon>
        <taxon>Metazoa</taxon>
        <taxon>Ecdysozoa</taxon>
        <taxon>Arthropoda</taxon>
        <taxon>Hexapoda</taxon>
        <taxon>Insecta</taxon>
        <taxon>Pterygota</taxon>
        <taxon>Neoptera</taxon>
        <taxon>Endopterygota</taxon>
        <taxon>Lepidoptera</taxon>
        <taxon>Glossata</taxon>
        <taxon>Ditrysia</taxon>
        <taxon>Pyraloidea</taxon>
        <taxon>Crambidae</taxon>
        <taxon>Crambinae</taxon>
        <taxon>Diatraea</taxon>
    </lineage>
</organism>
<dbReference type="GO" id="GO:0003677">
    <property type="term" value="F:DNA binding"/>
    <property type="evidence" value="ECO:0007669"/>
    <property type="project" value="UniProtKB-KW"/>
</dbReference>
<name>A0A9N9RET0_9NEOP</name>
<dbReference type="GO" id="GO:0008270">
    <property type="term" value="F:zinc ion binding"/>
    <property type="evidence" value="ECO:0007669"/>
    <property type="project" value="UniProtKB-UniRule"/>
</dbReference>
<evidence type="ECO:0000256" key="3">
    <source>
        <dbReference type="ARBA" id="ARBA00022737"/>
    </source>
</evidence>
<keyword evidence="16" id="KW-1185">Reference proteome</keyword>